<keyword evidence="4" id="KW-0808">Transferase</keyword>
<feature type="transmembrane region" description="Helical" evidence="11">
    <location>
        <begin position="165"/>
        <end position="187"/>
    </location>
</feature>
<keyword evidence="8 11" id="KW-1133">Transmembrane helix</keyword>
<dbReference type="EnsemblMetazoa" id="SCAU003504-RB">
    <property type="protein sequence ID" value="SCAU003504-PB"/>
    <property type="gene ID" value="SCAU003504"/>
</dbReference>
<evidence type="ECO:0000256" key="2">
    <source>
        <dbReference type="ARBA" id="ARBA00010794"/>
    </source>
</evidence>
<feature type="region of interest" description="Disordered" evidence="10">
    <location>
        <begin position="1"/>
        <end position="21"/>
    </location>
</feature>
<name>A0A1I8NZP6_STOCA</name>
<evidence type="ECO:0000313" key="13">
    <source>
        <dbReference type="Proteomes" id="UP000095300"/>
    </source>
</evidence>
<evidence type="ECO:0000256" key="10">
    <source>
        <dbReference type="SAM" id="MobiDB-lite"/>
    </source>
</evidence>
<keyword evidence="6" id="KW-0418">Kinase</keyword>
<evidence type="ECO:0000256" key="6">
    <source>
        <dbReference type="ARBA" id="ARBA00022777"/>
    </source>
</evidence>
<gene>
    <name evidence="12" type="primary">106086674</name>
</gene>
<keyword evidence="13" id="KW-1185">Reference proteome</keyword>
<feature type="transmembrane region" description="Helical" evidence="11">
    <location>
        <begin position="366"/>
        <end position="387"/>
    </location>
</feature>
<dbReference type="PANTHER" id="PTHR13205">
    <property type="entry name" value="TRANSMEMBRANE PROTEIN 15-RELATED"/>
    <property type="match status" value="1"/>
</dbReference>
<evidence type="ECO:0000256" key="11">
    <source>
        <dbReference type="SAM" id="Phobius"/>
    </source>
</evidence>
<reference evidence="12" key="1">
    <citation type="submission" date="2020-05" db="UniProtKB">
        <authorList>
            <consortium name="EnsemblMetazoa"/>
        </authorList>
    </citation>
    <scope>IDENTIFICATION</scope>
    <source>
        <strain evidence="12">USDA</strain>
    </source>
</reference>
<keyword evidence="9 11" id="KW-0472">Membrane</keyword>
<evidence type="ECO:0000256" key="7">
    <source>
        <dbReference type="ARBA" id="ARBA00022824"/>
    </source>
</evidence>
<protein>
    <recommendedName>
        <fullName evidence="3">dolichol kinase</fullName>
        <ecNumber evidence="3">2.7.1.108</ecNumber>
    </recommendedName>
</protein>
<dbReference type="PANTHER" id="PTHR13205:SF15">
    <property type="entry name" value="DOLICHOL KINASE"/>
    <property type="match status" value="1"/>
</dbReference>
<dbReference type="KEGG" id="scac:106086674"/>
<evidence type="ECO:0000256" key="8">
    <source>
        <dbReference type="ARBA" id="ARBA00022989"/>
    </source>
</evidence>
<feature type="transmembrane region" description="Helical" evidence="11">
    <location>
        <begin position="109"/>
        <end position="128"/>
    </location>
</feature>
<dbReference type="STRING" id="35570.A0A1I8NZP6"/>
<feature type="transmembrane region" description="Helical" evidence="11">
    <location>
        <begin position="233"/>
        <end position="251"/>
    </location>
</feature>
<feature type="transmembrane region" description="Helical" evidence="11">
    <location>
        <begin position="399"/>
        <end position="423"/>
    </location>
</feature>
<dbReference type="GO" id="GO:0004168">
    <property type="term" value="F:dolichol kinase activity"/>
    <property type="evidence" value="ECO:0007669"/>
    <property type="project" value="UniProtKB-EC"/>
</dbReference>
<dbReference type="InterPro" id="IPR032974">
    <property type="entry name" value="Polypren_kinase"/>
</dbReference>
<dbReference type="GO" id="GO:0005789">
    <property type="term" value="C:endoplasmic reticulum membrane"/>
    <property type="evidence" value="ECO:0007669"/>
    <property type="project" value="UniProtKB-SubCell"/>
</dbReference>
<dbReference type="Proteomes" id="UP000095300">
    <property type="component" value="Unassembled WGS sequence"/>
</dbReference>
<comment type="similarity">
    <text evidence="2">Belongs to the polyprenol kinase family.</text>
</comment>
<evidence type="ECO:0000256" key="1">
    <source>
        <dbReference type="ARBA" id="ARBA00004477"/>
    </source>
</evidence>
<comment type="subcellular location">
    <subcellularLocation>
        <location evidence="1">Endoplasmic reticulum membrane</location>
        <topology evidence="1">Multi-pass membrane protein</topology>
    </subcellularLocation>
</comment>
<organism evidence="12 13">
    <name type="scientific">Stomoxys calcitrans</name>
    <name type="common">Stable fly</name>
    <name type="synonym">Conops calcitrans</name>
    <dbReference type="NCBI Taxonomy" id="35570"/>
    <lineage>
        <taxon>Eukaryota</taxon>
        <taxon>Metazoa</taxon>
        <taxon>Ecdysozoa</taxon>
        <taxon>Arthropoda</taxon>
        <taxon>Hexapoda</taxon>
        <taxon>Insecta</taxon>
        <taxon>Pterygota</taxon>
        <taxon>Neoptera</taxon>
        <taxon>Endopterygota</taxon>
        <taxon>Diptera</taxon>
        <taxon>Brachycera</taxon>
        <taxon>Muscomorpha</taxon>
        <taxon>Muscoidea</taxon>
        <taxon>Muscidae</taxon>
        <taxon>Stomoxys</taxon>
    </lineage>
</organism>
<sequence length="506" mass="56830">MRNRVDYNSGGSEFSSSDEDSGIRKVHDRMCGVGNQKSNDIVPRPNASPGYWLCCLLPLALCTTFWTTLKDPERCSEMPDHFKLITLTSMAICIQNISFFIYLTLQAKLYKWLIVFVPFVGGACIYKYGLGMTWLLSSLWTVFIDVIFQRCYIQVMRDLPKSFTYGEASILTQGVVLFLMNTLIMGYRLIIDQPSNEELGDLRTLSTIMMFALLWLLIVCTSLLAFQFLRKPFIFYPIMITFVAAATLAPVTTPIPVIAVFEFIFRDKMRLYIILFYVALVGATIIVVCWQLRNSQHATTSVRKLFHLLVVLVYIPGFLYECVFLYIASGVALALIAIFDLLRILKMPPLGEILEKAFFSFADEKDAGLIAFTPMCLLIGSSLPMWIMPCPCVTDEHGLNSQLLALLAGILTIGFGDTAASVIGSKWGRTKWRNSSRSIEGSVAFVIYVILPIVILQLMEFIQLNEMQWGVIVLATLVAALVEAHTDQIDNLVLPLVFYVIVSLGC</sequence>
<feature type="transmembrane region" description="Helical" evidence="11">
    <location>
        <begin position="81"/>
        <end position="102"/>
    </location>
</feature>
<feature type="transmembrane region" description="Helical" evidence="11">
    <location>
        <begin position="207"/>
        <end position="226"/>
    </location>
</feature>
<proteinExistence type="inferred from homology"/>
<dbReference type="VEuPathDB" id="VectorBase:SCAU003504"/>
<evidence type="ECO:0000256" key="5">
    <source>
        <dbReference type="ARBA" id="ARBA00022692"/>
    </source>
</evidence>
<dbReference type="EC" id="2.7.1.108" evidence="3"/>
<feature type="transmembrane region" description="Helical" evidence="11">
    <location>
        <begin position="271"/>
        <end position="290"/>
    </location>
</feature>
<dbReference type="AlphaFoldDB" id="A0A1I8NZP6"/>
<evidence type="ECO:0000256" key="9">
    <source>
        <dbReference type="ARBA" id="ARBA00023136"/>
    </source>
</evidence>
<feature type="transmembrane region" description="Helical" evidence="11">
    <location>
        <begin position="50"/>
        <end position="69"/>
    </location>
</feature>
<feature type="transmembrane region" description="Helical" evidence="11">
    <location>
        <begin position="443"/>
        <end position="462"/>
    </location>
</feature>
<accession>A0A1I8NZP6</accession>
<dbReference type="GO" id="GO:0043048">
    <property type="term" value="P:dolichyl monophosphate biosynthetic process"/>
    <property type="evidence" value="ECO:0007669"/>
    <property type="project" value="TreeGrafter"/>
</dbReference>
<evidence type="ECO:0000313" key="12">
    <source>
        <dbReference type="EnsemblMetazoa" id="SCAU003504-PB"/>
    </source>
</evidence>
<keyword evidence="5 11" id="KW-0812">Transmembrane</keyword>
<keyword evidence="7" id="KW-0256">Endoplasmic reticulum</keyword>
<dbReference type="OrthoDB" id="377083at2759"/>
<evidence type="ECO:0000256" key="3">
    <source>
        <dbReference type="ARBA" id="ARBA00012132"/>
    </source>
</evidence>
<evidence type="ECO:0000256" key="4">
    <source>
        <dbReference type="ARBA" id="ARBA00022679"/>
    </source>
</evidence>
<feature type="transmembrane region" description="Helical" evidence="11">
    <location>
        <begin position="302"/>
        <end position="319"/>
    </location>
</feature>